<sequence length="43" mass="5019">MSFNVPQAIEILTGCYILVQVFHNVSLFILMLHYGVFSFLHYL</sequence>
<keyword evidence="1" id="KW-0812">Transmembrane</keyword>
<reference evidence="2" key="2">
    <citation type="journal article" date="2015" name="Data Brief">
        <title>Shoot transcriptome of the giant reed, Arundo donax.</title>
        <authorList>
            <person name="Barrero R.A."/>
            <person name="Guerrero F.D."/>
            <person name="Moolhuijzen P."/>
            <person name="Goolsby J.A."/>
            <person name="Tidwell J."/>
            <person name="Bellgard S.E."/>
            <person name="Bellgard M.I."/>
        </authorList>
    </citation>
    <scope>NUCLEOTIDE SEQUENCE</scope>
    <source>
        <tissue evidence="2">Shoot tissue taken approximately 20 cm above the soil surface</tissue>
    </source>
</reference>
<evidence type="ECO:0000256" key="1">
    <source>
        <dbReference type="SAM" id="Phobius"/>
    </source>
</evidence>
<feature type="transmembrane region" description="Helical" evidence="1">
    <location>
        <begin position="21"/>
        <end position="42"/>
    </location>
</feature>
<dbReference type="AlphaFoldDB" id="A0A0A9CVE4"/>
<dbReference type="EMBL" id="GBRH01217591">
    <property type="protein sequence ID" value="JAD80304.1"/>
    <property type="molecule type" value="Transcribed_RNA"/>
</dbReference>
<name>A0A0A9CVE4_ARUDO</name>
<organism evidence="2">
    <name type="scientific">Arundo donax</name>
    <name type="common">Giant reed</name>
    <name type="synonym">Donax arundinaceus</name>
    <dbReference type="NCBI Taxonomy" id="35708"/>
    <lineage>
        <taxon>Eukaryota</taxon>
        <taxon>Viridiplantae</taxon>
        <taxon>Streptophyta</taxon>
        <taxon>Embryophyta</taxon>
        <taxon>Tracheophyta</taxon>
        <taxon>Spermatophyta</taxon>
        <taxon>Magnoliopsida</taxon>
        <taxon>Liliopsida</taxon>
        <taxon>Poales</taxon>
        <taxon>Poaceae</taxon>
        <taxon>PACMAD clade</taxon>
        <taxon>Arundinoideae</taxon>
        <taxon>Arundineae</taxon>
        <taxon>Arundo</taxon>
    </lineage>
</organism>
<evidence type="ECO:0000313" key="2">
    <source>
        <dbReference type="EMBL" id="JAD80304.1"/>
    </source>
</evidence>
<protein>
    <submittedName>
        <fullName evidence="2">Uncharacterized protein</fullName>
    </submittedName>
</protein>
<accession>A0A0A9CVE4</accession>
<keyword evidence="1" id="KW-1133">Transmembrane helix</keyword>
<proteinExistence type="predicted"/>
<reference evidence="2" key="1">
    <citation type="submission" date="2014-09" db="EMBL/GenBank/DDBJ databases">
        <authorList>
            <person name="Magalhaes I.L.F."/>
            <person name="Oliveira U."/>
            <person name="Santos F.R."/>
            <person name="Vidigal T.H.D.A."/>
            <person name="Brescovit A.D."/>
            <person name="Santos A.J."/>
        </authorList>
    </citation>
    <scope>NUCLEOTIDE SEQUENCE</scope>
    <source>
        <tissue evidence="2">Shoot tissue taken approximately 20 cm above the soil surface</tissue>
    </source>
</reference>
<keyword evidence="1" id="KW-0472">Membrane</keyword>